<dbReference type="InterPro" id="IPR050265">
    <property type="entry name" value="Fe/Mn_Superoxide_Dismutase"/>
</dbReference>
<evidence type="ECO:0000256" key="5">
    <source>
        <dbReference type="ARBA" id="ARBA00049204"/>
    </source>
</evidence>
<dbReference type="AlphaFoldDB" id="A0A064CLI4"/>
<keyword evidence="3" id="KW-0479">Metal-binding</keyword>
<dbReference type="GO" id="GO:0046872">
    <property type="term" value="F:metal ion binding"/>
    <property type="evidence" value="ECO:0007669"/>
    <property type="project" value="UniProtKB-KW"/>
</dbReference>
<dbReference type="PROSITE" id="PS00088">
    <property type="entry name" value="SOD_MN"/>
    <property type="match status" value="1"/>
</dbReference>
<dbReference type="InterPro" id="IPR036314">
    <property type="entry name" value="SOD_C_sf"/>
</dbReference>
<protein>
    <recommendedName>
        <fullName evidence="2">superoxide dismutase</fullName>
        <ecNumber evidence="2">1.15.1.1</ecNumber>
    </recommendedName>
</protein>
<feature type="domain" description="Manganese/iron superoxide dismutase C-terminal" evidence="6">
    <location>
        <begin position="11"/>
        <end position="59"/>
    </location>
</feature>
<dbReference type="SUPFAM" id="SSF54719">
    <property type="entry name" value="Fe,Mn superoxide dismutase (SOD), C-terminal domain"/>
    <property type="match status" value="1"/>
</dbReference>
<evidence type="ECO:0000256" key="4">
    <source>
        <dbReference type="ARBA" id="ARBA00023002"/>
    </source>
</evidence>
<accession>A0A064CLI4</accession>
<dbReference type="eggNOG" id="COG0605">
    <property type="taxonomic scope" value="Bacteria"/>
</dbReference>
<keyword evidence="8" id="KW-1185">Reference proteome</keyword>
<organism evidence="7 8">
    <name type="scientific">Mycolicibacterium aromaticivorans JS19b1 = JCM 16368</name>
    <dbReference type="NCBI Taxonomy" id="1440774"/>
    <lineage>
        <taxon>Bacteria</taxon>
        <taxon>Bacillati</taxon>
        <taxon>Actinomycetota</taxon>
        <taxon>Actinomycetes</taxon>
        <taxon>Mycobacteriales</taxon>
        <taxon>Mycobacteriaceae</taxon>
        <taxon>Mycolicibacterium</taxon>
    </lineage>
</organism>
<comment type="caution">
    <text evidence="7">The sequence shown here is derived from an EMBL/GenBank/DDBJ whole genome shotgun (WGS) entry which is preliminary data.</text>
</comment>
<comment type="similarity">
    <text evidence="1">Belongs to the iron/manganese superoxide dismutase family.</text>
</comment>
<dbReference type="Gene3D" id="3.55.40.20">
    <property type="entry name" value="Iron/manganese superoxide dismutase, C-terminal domain"/>
    <property type="match status" value="1"/>
</dbReference>
<dbReference type="PANTHER" id="PTHR11404:SF6">
    <property type="entry name" value="SUPEROXIDE DISMUTASE [MN], MITOCHONDRIAL"/>
    <property type="match status" value="1"/>
</dbReference>
<gene>
    <name evidence="7" type="ORF">Y900_021425</name>
</gene>
<dbReference type="GO" id="GO:0004784">
    <property type="term" value="F:superoxide dismutase activity"/>
    <property type="evidence" value="ECO:0007669"/>
    <property type="project" value="UniProtKB-EC"/>
</dbReference>
<name>A0A064CLI4_9MYCO</name>
<proteinExistence type="inferred from homology"/>
<reference evidence="7" key="1">
    <citation type="submission" date="2014-05" db="EMBL/GenBank/DDBJ databases">
        <title>Genome sequence of Mycobacterium aromaticivorans strain JS19b1T (= DSM 45407T).</title>
        <authorList>
            <person name="Kwak Y."/>
            <person name="Park G.-S."/>
            <person name="Li Q.X."/>
            <person name="Lee S.-E."/>
            <person name="Shin J.-H."/>
        </authorList>
    </citation>
    <scope>NUCLEOTIDE SEQUENCE [LARGE SCALE GENOMIC DNA]</scope>
    <source>
        <strain evidence="7">JS19b1</strain>
    </source>
</reference>
<evidence type="ECO:0000256" key="3">
    <source>
        <dbReference type="ARBA" id="ARBA00022723"/>
    </source>
</evidence>
<evidence type="ECO:0000256" key="1">
    <source>
        <dbReference type="ARBA" id="ARBA00008714"/>
    </source>
</evidence>
<dbReference type="InterPro" id="IPR019832">
    <property type="entry name" value="Mn/Fe_SOD_C"/>
</dbReference>
<comment type="catalytic activity">
    <reaction evidence="5">
        <text>2 superoxide + 2 H(+) = H2O2 + O2</text>
        <dbReference type="Rhea" id="RHEA:20696"/>
        <dbReference type="ChEBI" id="CHEBI:15378"/>
        <dbReference type="ChEBI" id="CHEBI:15379"/>
        <dbReference type="ChEBI" id="CHEBI:16240"/>
        <dbReference type="ChEBI" id="CHEBI:18421"/>
        <dbReference type="EC" id="1.15.1.1"/>
    </reaction>
</comment>
<keyword evidence="4" id="KW-0560">Oxidoreductase</keyword>
<dbReference type="Pfam" id="PF02777">
    <property type="entry name" value="Sod_Fe_C"/>
    <property type="match status" value="1"/>
</dbReference>
<evidence type="ECO:0000259" key="6">
    <source>
        <dbReference type="Pfam" id="PF02777"/>
    </source>
</evidence>
<dbReference type="EMBL" id="JALN02000001">
    <property type="protein sequence ID" value="KDF01425.1"/>
    <property type="molecule type" value="Genomic_DNA"/>
</dbReference>
<dbReference type="InterPro" id="IPR019833">
    <property type="entry name" value="Mn/Fe_SOD_BS"/>
</dbReference>
<sequence>MGCAGYDTLGDKLLTFQLYDQQADVRFGIIPLLQVDMWEHAYYLQHKNIKAGYVKAFWMSSIGLTSGAGSLRRRPRPRA</sequence>
<dbReference type="EC" id="1.15.1.1" evidence="2"/>
<dbReference type="STRING" id="1440774.Y900_021425"/>
<dbReference type="PANTHER" id="PTHR11404">
    <property type="entry name" value="SUPEROXIDE DISMUTASE 2"/>
    <property type="match status" value="1"/>
</dbReference>
<dbReference type="Proteomes" id="UP000022835">
    <property type="component" value="Unassembled WGS sequence"/>
</dbReference>
<evidence type="ECO:0000313" key="8">
    <source>
        <dbReference type="Proteomes" id="UP000022835"/>
    </source>
</evidence>
<evidence type="ECO:0000256" key="2">
    <source>
        <dbReference type="ARBA" id="ARBA00012682"/>
    </source>
</evidence>
<evidence type="ECO:0000313" key="7">
    <source>
        <dbReference type="EMBL" id="KDF01425.1"/>
    </source>
</evidence>